<dbReference type="PRINTS" id="PR00182">
    <property type="entry name" value="ECOLNEIPORIN"/>
</dbReference>
<dbReference type="PRINTS" id="PR00184">
    <property type="entry name" value="NEISSPPORIN"/>
</dbReference>
<keyword evidence="9" id="KW-0472">Membrane</keyword>
<dbReference type="CDD" id="cd00342">
    <property type="entry name" value="gram_neg_porins"/>
    <property type="match status" value="1"/>
</dbReference>
<evidence type="ECO:0000256" key="2">
    <source>
        <dbReference type="ARBA" id="ARBA00011233"/>
    </source>
</evidence>
<dbReference type="InterPro" id="IPR033900">
    <property type="entry name" value="Gram_neg_porin_domain"/>
</dbReference>
<evidence type="ECO:0000256" key="8">
    <source>
        <dbReference type="ARBA" id="ARBA00023114"/>
    </source>
</evidence>
<name>A0A2N7VCN6_9BURK</name>
<comment type="subunit">
    <text evidence="2">Homotrimer.</text>
</comment>
<dbReference type="InterPro" id="IPR001702">
    <property type="entry name" value="Porin_Gram-ve"/>
</dbReference>
<evidence type="ECO:0000256" key="9">
    <source>
        <dbReference type="ARBA" id="ARBA00023136"/>
    </source>
</evidence>
<sequence length="385" mass="39940">MNKRILVAAVLGSIGVAAHAQSSVTLYGLIDAGVSYVNHAGANSKSLYKYDDGAAQGTRWGIKGSEDLGGGLKAIFTLENGFNSGNGTLGQNSREFGRQAFVGISKNGMGSVTLGRQYSLSTDVLSNYTTGGNTVAGNYAYHINDIDQLTSSRIDNSIKFTSANFAGVTFGALYGFSNQAGAFAGAPGSGATNSGGSARTYSFGVNYATGPIGVGAAYTDIRFPSQQAGVPTTIANAPVPASIKELRTFGLGARYLMGPAAFWASWTNTRLVQLPGSGPSNLVFDAYEAGAKYSFTPALTAGLGYTYMHLNDEASGHFNQVDLSLDYALSKRTDVYALGIYQKASGNNGTTALQAQIGDSPSIFGTSGTGSQSQIAARVGIRHKF</sequence>
<dbReference type="GO" id="GO:0009279">
    <property type="term" value="C:cell outer membrane"/>
    <property type="evidence" value="ECO:0007669"/>
    <property type="project" value="UniProtKB-SubCell"/>
</dbReference>
<proteinExistence type="predicted"/>
<evidence type="ECO:0000256" key="3">
    <source>
        <dbReference type="ARBA" id="ARBA00022448"/>
    </source>
</evidence>
<dbReference type="Gene3D" id="2.40.160.10">
    <property type="entry name" value="Porin"/>
    <property type="match status" value="1"/>
</dbReference>
<evidence type="ECO:0000256" key="11">
    <source>
        <dbReference type="SAM" id="SignalP"/>
    </source>
</evidence>
<evidence type="ECO:0000259" key="12">
    <source>
        <dbReference type="Pfam" id="PF13609"/>
    </source>
</evidence>
<protein>
    <submittedName>
        <fullName evidence="13">Porin</fullName>
    </submittedName>
</protein>
<evidence type="ECO:0000313" key="14">
    <source>
        <dbReference type="Proteomes" id="UP000235616"/>
    </source>
</evidence>
<keyword evidence="5" id="KW-0812">Transmembrane</keyword>
<evidence type="ECO:0000256" key="6">
    <source>
        <dbReference type="ARBA" id="ARBA00022729"/>
    </source>
</evidence>
<dbReference type="PANTHER" id="PTHR34501">
    <property type="entry name" value="PROTEIN YDDL-RELATED"/>
    <property type="match status" value="1"/>
</dbReference>
<evidence type="ECO:0000256" key="10">
    <source>
        <dbReference type="ARBA" id="ARBA00023237"/>
    </source>
</evidence>
<comment type="subcellular location">
    <subcellularLocation>
        <location evidence="1">Cell outer membrane</location>
        <topology evidence="1">Multi-pass membrane protein</topology>
    </subcellularLocation>
</comment>
<dbReference type="AlphaFoldDB" id="A0A2N7VCN6"/>
<reference evidence="13 14" key="1">
    <citation type="submission" date="2018-01" db="EMBL/GenBank/DDBJ databases">
        <title>Whole genome analyses suggest that Burkholderia sensu lato contains two further novel genera in the rhizoxinica-symbiotica group Mycetohabitans gen. nov., and Trinickia gen. nov.: implications for the evolution of diazotrophy and nodulation in the Burkholderiaceae.</title>
        <authorList>
            <person name="Estrada-de los Santos P."/>
            <person name="Palmer M."/>
            <person name="Chavez-Ramirez B."/>
            <person name="Beukes C."/>
            <person name="Steenkamp E.T."/>
            <person name="Hirsch A.M."/>
            <person name="Manyaka P."/>
            <person name="Maluk M."/>
            <person name="Lafos M."/>
            <person name="Crook M."/>
            <person name="Gross E."/>
            <person name="Simon M.F."/>
            <person name="Bueno dos Reis Junior F."/>
            <person name="Poole P.S."/>
            <person name="Venter S.N."/>
            <person name="James E.K."/>
        </authorList>
    </citation>
    <scope>NUCLEOTIDE SEQUENCE [LARGE SCALE GENOMIC DNA]</scope>
    <source>
        <strain evidence="13 14">GIMN1.004</strain>
    </source>
</reference>
<organism evidence="13 14">
    <name type="scientific">Trinickia dabaoshanensis</name>
    <dbReference type="NCBI Taxonomy" id="564714"/>
    <lineage>
        <taxon>Bacteria</taxon>
        <taxon>Pseudomonadati</taxon>
        <taxon>Pseudomonadota</taxon>
        <taxon>Betaproteobacteria</taxon>
        <taxon>Burkholderiales</taxon>
        <taxon>Burkholderiaceae</taxon>
        <taxon>Trinickia</taxon>
    </lineage>
</organism>
<feature type="signal peptide" evidence="11">
    <location>
        <begin position="1"/>
        <end position="20"/>
    </location>
</feature>
<evidence type="ECO:0000256" key="7">
    <source>
        <dbReference type="ARBA" id="ARBA00023065"/>
    </source>
</evidence>
<dbReference type="RefSeq" id="WP_102649010.1">
    <property type="nucleotide sequence ID" value="NZ_PNYA01000038.1"/>
</dbReference>
<keyword evidence="6 11" id="KW-0732">Signal</keyword>
<evidence type="ECO:0000256" key="4">
    <source>
        <dbReference type="ARBA" id="ARBA00022452"/>
    </source>
</evidence>
<dbReference type="SUPFAM" id="SSF56935">
    <property type="entry name" value="Porins"/>
    <property type="match status" value="1"/>
</dbReference>
<dbReference type="InterPro" id="IPR002299">
    <property type="entry name" value="Porin_Neis"/>
</dbReference>
<feature type="domain" description="Porin" evidence="12">
    <location>
        <begin position="9"/>
        <end position="338"/>
    </location>
</feature>
<dbReference type="GO" id="GO:0034220">
    <property type="term" value="P:monoatomic ion transmembrane transport"/>
    <property type="evidence" value="ECO:0007669"/>
    <property type="project" value="InterPro"/>
</dbReference>
<keyword evidence="8" id="KW-0626">Porin</keyword>
<dbReference type="Proteomes" id="UP000235616">
    <property type="component" value="Unassembled WGS sequence"/>
</dbReference>
<dbReference type="PANTHER" id="PTHR34501:SF9">
    <property type="entry name" value="MAJOR OUTER MEMBRANE PROTEIN P.IA"/>
    <property type="match status" value="1"/>
</dbReference>
<keyword evidence="7" id="KW-0406">Ion transport</keyword>
<evidence type="ECO:0000256" key="5">
    <source>
        <dbReference type="ARBA" id="ARBA00022692"/>
    </source>
</evidence>
<dbReference type="InterPro" id="IPR050298">
    <property type="entry name" value="Gram-neg_bact_OMP"/>
</dbReference>
<keyword evidence="4" id="KW-1134">Transmembrane beta strand</keyword>
<keyword evidence="3" id="KW-0813">Transport</keyword>
<dbReference type="GO" id="GO:0015288">
    <property type="term" value="F:porin activity"/>
    <property type="evidence" value="ECO:0007669"/>
    <property type="project" value="UniProtKB-KW"/>
</dbReference>
<feature type="chain" id="PRO_5014776303" evidence="11">
    <location>
        <begin position="21"/>
        <end position="385"/>
    </location>
</feature>
<evidence type="ECO:0000313" key="13">
    <source>
        <dbReference type="EMBL" id="PMS14922.1"/>
    </source>
</evidence>
<keyword evidence="10" id="KW-0998">Cell outer membrane</keyword>
<dbReference type="InterPro" id="IPR023614">
    <property type="entry name" value="Porin_dom_sf"/>
</dbReference>
<comment type="caution">
    <text evidence="13">The sequence shown here is derived from an EMBL/GenBank/DDBJ whole genome shotgun (WGS) entry which is preliminary data.</text>
</comment>
<evidence type="ECO:0000256" key="1">
    <source>
        <dbReference type="ARBA" id="ARBA00004571"/>
    </source>
</evidence>
<dbReference type="Pfam" id="PF13609">
    <property type="entry name" value="Porin_4"/>
    <property type="match status" value="1"/>
</dbReference>
<accession>A0A2N7VCN6</accession>
<dbReference type="OrthoDB" id="8982743at2"/>
<gene>
    <name evidence="13" type="ORF">C0Z18_29340</name>
</gene>
<dbReference type="GO" id="GO:0046930">
    <property type="term" value="C:pore complex"/>
    <property type="evidence" value="ECO:0007669"/>
    <property type="project" value="UniProtKB-KW"/>
</dbReference>
<keyword evidence="14" id="KW-1185">Reference proteome</keyword>
<dbReference type="EMBL" id="PNYA01000038">
    <property type="protein sequence ID" value="PMS14922.1"/>
    <property type="molecule type" value="Genomic_DNA"/>
</dbReference>